<keyword evidence="2" id="KW-0472">Membrane</keyword>
<keyword evidence="2" id="KW-0812">Transmembrane</keyword>
<feature type="transmembrane region" description="Helical" evidence="2">
    <location>
        <begin position="87"/>
        <end position="110"/>
    </location>
</feature>
<organism evidence="4 5">
    <name type="scientific">Pyrenophora seminiperda CCB06</name>
    <dbReference type="NCBI Taxonomy" id="1302712"/>
    <lineage>
        <taxon>Eukaryota</taxon>
        <taxon>Fungi</taxon>
        <taxon>Dikarya</taxon>
        <taxon>Ascomycota</taxon>
        <taxon>Pezizomycotina</taxon>
        <taxon>Dothideomycetes</taxon>
        <taxon>Pleosporomycetidae</taxon>
        <taxon>Pleosporales</taxon>
        <taxon>Pleosporineae</taxon>
        <taxon>Pleosporaceae</taxon>
        <taxon>Pyrenophora</taxon>
    </lineage>
</organism>
<evidence type="ECO:0000256" key="3">
    <source>
        <dbReference type="SAM" id="SignalP"/>
    </source>
</evidence>
<dbReference type="AlphaFoldDB" id="A0A3M7ME25"/>
<evidence type="ECO:0000313" key="5">
    <source>
        <dbReference type="Proteomes" id="UP000265663"/>
    </source>
</evidence>
<evidence type="ECO:0000313" key="4">
    <source>
        <dbReference type="EMBL" id="RMZ72624.1"/>
    </source>
</evidence>
<dbReference type="EMBL" id="KE747833">
    <property type="protein sequence ID" value="RMZ72624.1"/>
    <property type="molecule type" value="Genomic_DNA"/>
</dbReference>
<keyword evidence="2" id="KW-1133">Transmembrane helix</keyword>
<keyword evidence="5" id="KW-1185">Reference proteome</keyword>
<gene>
    <name evidence="4" type="ORF">GMOD_00007634</name>
</gene>
<dbReference type="Proteomes" id="UP000265663">
    <property type="component" value="Unassembled WGS sequence"/>
</dbReference>
<feature type="chain" id="PRO_5018257927" evidence="3">
    <location>
        <begin position="22"/>
        <end position="181"/>
    </location>
</feature>
<feature type="region of interest" description="Disordered" evidence="1">
    <location>
        <begin position="124"/>
        <end position="156"/>
    </location>
</feature>
<sequence length="181" mass="19355">MCLLFSSACAAININTATVAAAATSSVGKGRQYQSASIVTTSSAGSLARKSSAAIPQTTTSTSTTPLSSSPTDPTTAFPSPLTKSRIVGLAVGLAVADILLVGVCLYYFLYRRRGHKLPFPKLKKRSAQDDKKEDDVAELRGPPVYAQEREDEGARHEVYVEPSEVEGTVCYHELEACVRR</sequence>
<name>A0A3M7ME25_9PLEO</name>
<reference evidence="4 5" key="1">
    <citation type="journal article" date="2014" name="PLoS ONE">
        <title>De novo Genome Assembly of the Fungal Plant Pathogen Pyrenophora semeniperda.</title>
        <authorList>
            <person name="Soliai M.M."/>
            <person name="Meyer S.E."/>
            <person name="Udall J.A."/>
            <person name="Elzinga D.E."/>
            <person name="Hermansen R.A."/>
            <person name="Bodily P.M."/>
            <person name="Hart A.A."/>
            <person name="Coleman C.E."/>
        </authorList>
    </citation>
    <scope>NUCLEOTIDE SEQUENCE [LARGE SCALE GENOMIC DNA]</scope>
    <source>
        <strain evidence="4 5">CCB06</strain>
        <tissue evidence="4">Mycelium</tissue>
    </source>
</reference>
<protein>
    <submittedName>
        <fullName evidence="4">Uncharacterized protein</fullName>
    </submittedName>
</protein>
<feature type="compositionally biased region" description="Basic and acidic residues" evidence="1">
    <location>
        <begin position="127"/>
        <end position="139"/>
    </location>
</feature>
<evidence type="ECO:0000256" key="1">
    <source>
        <dbReference type="SAM" id="MobiDB-lite"/>
    </source>
</evidence>
<keyword evidence="3" id="KW-0732">Signal</keyword>
<feature type="compositionally biased region" description="Low complexity" evidence="1">
    <location>
        <begin position="51"/>
        <end position="77"/>
    </location>
</feature>
<proteinExistence type="predicted"/>
<dbReference type="OrthoDB" id="3695264at2759"/>
<feature type="region of interest" description="Disordered" evidence="1">
    <location>
        <begin position="49"/>
        <end position="79"/>
    </location>
</feature>
<accession>A0A3M7ME25</accession>
<feature type="signal peptide" evidence="3">
    <location>
        <begin position="1"/>
        <end position="21"/>
    </location>
</feature>
<evidence type="ECO:0000256" key="2">
    <source>
        <dbReference type="SAM" id="Phobius"/>
    </source>
</evidence>